<gene>
    <name evidence="17" type="ORF">SAMN04488554_1619</name>
</gene>
<reference evidence="18" key="1">
    <citation type="submission" date="2016-10" db="EMBL/GenBank/DDBJ databases">
        <authorList>
            <person name="Varghese N."/>
            <person name="Submissions S."/>
        </authorList>
    </citation>
    <scope>NUCLEOTIDE SEQUENCE [LARGE SCALE GENOMIC DNA]</scope>
    <source>
        <strain evidence="18">DSM 21368</strain>
    </source>
</reference>
<evidence type="ECO:0000256" key="14">
    <source>
        <dbReference type="PIRSR" id="PIRSR605478-4"/>
    </source>
</evidence>
<dbReference type="SUPFAM" id="SSF52518">
    <property type="entry name" value="Thiamin diphosphate-binding fold (THDP-binding)"/>
    <property type="match status" value="2"/>
</dbReference>
<comment type="catalytic activity">
    <reaction evidence="9">
        <text>D-sedoheptulose 7-phosphate + D-glyceraldehyde 3-phosphate = aldehydo-D-ribose 5-phosphate + D-xylulose 5-phosphate</text>
        <dbReference type="Rhea" id="RHEA:10508"/>
        <dbReference type="ChEBI" id="CHEBI:57483"/>
        <dbReference type="ChEBI" id="CHEBI:57737"/>
        <dbReference type="ChEBI" id="CHEBI:58273"/>
        <dbReference type="ChEBI" id="CHEBI:59776"/>
        <dbReference type="EC" id="2.2.1.1"/>
    </reaction>
</comment>
<protein>
    <recommendedName>
        <fullName evidence="4 10">Transketolase</fullName>
        <ecNumber evidence="3 10">2.2.1.1</ecNumber>
    </recommendedName>
</protein>
<sequence>MNAPSTKTATAAAPRSATVGWNELDVKAVNTVRVLAADAVEKCGSGHPGTAISLAPAAYLLYQNVMRLDPADPDWLGRDRFVLSAGHSSLTQYIQLYLAGYGLEVEDIAALRTWNSLTPGHPEVGHTKGVETTTGPLGQGVATAVGMAMAQRRVRGLLDPDAPAGSSPFDHHVYVIASDGDLQEGVSGEASSIAGTQELGNLIVLWDDNHISIEGDTDVAFTEDVEARYEAYGWHTQRVDWTGADGYVEDVDALAAAIEEAKSVTDRPSFIALRTIIAWPAPTKQNTGEAHGSALGEDEVKGLKEAIGFDPEQNFQVEPEVIAHTRKVGERGAAAHAAWDQQLAAWAAANPEQAQLLERLRAHELPTDWASALPTFDAGKALATRAASGSVLGALAPVLPELWGGSADLAGSNNTTMKGEPSFIPSDRSTNKFEGNPYGRTLHFGIREHAMGAIVNGIALDGLTRAYGGTFLTFSDYMRGAVRLSAVMQAPSIFVWTHDSIGLGEDGPTHQPVEHLAACRAIPGLSVVRPADANETAAAWQAVLERRDGPAGLVLTRQGVPTFPRGAEGFATTDGVAKGAYVLLESSTPTPQVILIGTGSEVQLAVEAREQLEAEGIGTRVVSAPCLEWFDAQDAEYRETVLPPAVRARVSVEAGIAMPWYRYLGDAGRAVSLEHYGASADYKTLFTEFGITAEATVTAAKDSLSAAAS</sequence>
<feature type="binding site" evidence="14">
    <location>
        <position position="209"/>
    </location>
    <ligand>
        <name>Mg(2+)</name>
        <dbReference type="ChEBI" id="CHEBI:18420"/>
    </ligand>
</feature>
<evidence type="ECO:0000256" key="2">
    <source>
        <dbReference type="ARBA" id="ARBA00011738"/>
    </source>
</evidence>
<comment type="cofactor">
    <cofactor evidence="14">
        <name>Mg(2+)</name>
        <dbReference type="ChEBI" id="CHEBI:18420"/>
    </cofactor>
    <text evidence="14">Binds 1 Mg(2+) ion per subunit. Can also utilize other divalent metal cations, such as Ca(2+), Mn(2+) and Co(2+).</text>
</comment>
<keyword evidence="18" id="KW-1185">Reference proteome</keyword>
<dbReference type="Proteomes" id="UP000199220">
    <property type="component" value="Unassembled WGS sequence"/>
</dbReference>
<dbReference type="Gene3D" id="3.40.50.920">
    <property type="match status" value="1"/>
</dbReference>
<dbReference type="PROSITE" id="PS00801">
    <property type="entry name" value="TRANSKETOLASE_1"/>
    <property type="match status" value="1"/>
</dbReference>
<dbReference type="Gene3D" id="3.40.50.970">
    <property type="match status" value="2"/>
</dbReference>
<feature type="binding site" evidence="13">
    <location>
        <begin position="135"/>
        <end position="137"/>
    </location>
    <ligand>
        <name>thiamine diphosphate</name>
        <dbReference type="ChEBI" id="CHEBI:58937"/>
    </ligand>
</feature>
<keyword evidence="5" id="KW-0808">Transferase</keyword>
<dbReference type="NCBIfam" id="TIGR00232">
    <property type="entry name" value="tktlase_bact"/>
    <property type="match status" value="1"/>
</dbReference>
<keyword evidence="6 14" id="KW-0479">Metal-binding</keyword>
<dbReference type="Pfam" id="PF00456">
    <property type="entry name" value="Transketolase_N"/>
    <property type="match status" value="1"/>
</dbReference>
<evidence type="ECO:0000256" key="13">
    <source>
        <dbReference type="PIRSR" id="PIRSR605478-3"/>
    </source>
</evidence>
<dbReference type="InterPro" id="IPR020826">
    <property type="entry name" value="Transketolase_BS"/>
</dbReference>
<feature type="binding site" evidence="12">
    <location>
        <position position="47"/>
    </location>
    <ligand>
        <name>substrate</name>
    </ligand>
</feature>
<dbReference type="FunFam" id="3.40.50.970:FF:000004">
    <property type="entry name" value="Transketolase"/>
    <property type="match status" value="1"/>
</dbReference>
<evidence type="ECO:0000256" key="6">
    <source>
        <dbReference type="ARBA" id="ARBA00022723"/>
    </source>
</evidence>
<dbReference type="InterPro" id="IPR049557">
    <property type="entry name" value="Transketolase_CS"/>
</dbReference>
<evidence type="ECO:0000256" key="10">
    <source>
        <dbReference type="NCBIfam" id="TIGR00232"/>
    </source>
</evidence>
<evidence type="ECO:0000256" key="15">
    <source>
        <dbReference type="PIRSR" id="PIRSR605478-5"/>
    </source>
</evidence>
<evidence type="ECO:0000256" key="8">
    <source>
        <dbReference type="ARBA" id="ARBA00023052"/>
    </source>
</evidence>
<dbReference type="EMBL" id="FNTX01000001">
    <property type="protein sequence ID" value="SEE13797.1"/>
    <property type="molecule type" value="Genomic_DNA"/>
</dbReference>
<evidence type="ECO:0000256" key="4">
    <source>
        <dbReference type="ARBA" id="ARBA00016662"/>
    </source>
</evidence>
<comment type="subunit">
    <text evidence="2">Homodimer.</text>
</comment>
<feature type="binding site" evidence="12">
    <location>
        <position position="291"/>
    </location>
    <ligand>
        <name>substrate</name>
    </ligand>
</feature>
<dbReference type="Pfam" id="PF02779">
    <property type="entry name" value="Transket_pyr"/>
    <property type="match status" value="1"/>
</dbReference>
<evidence type="ECO:0000256" key="1">
    <source>
        <dbReference type="ARBA" id="ARBA00007131"/>
    </source>
</evidence>
<feature type="binding site" evidence="12">
    <location>
        <position position="506"/>
    </location>
    <ligand>
        <name>substrate</name>
    </ligand>
</feature>
<feature type="binding site" evidence="12">
    <location>
        <position position="510"/>
    </location>
    <ligand>
        <name>substrate</name>
    </ligand>
</feature>
<dbReference type="InterPro" id="IPR009014">
    <property type="entry name" value="Transketo_C/PFOR_II"/>
</dbReference>
<feature type="binding site" evidence="12">
    <location>
        <position position="385"/>
    </location>
    <ligand>
        <name>substrate</name>
    </ligand>
</feature>
<feature type="binding site" evidence="14">
    <location>
        <position position="211"/>
    </location>
    <ligand>
        <name>Mg(2+)</name>
        <dbReference type="ChEBI" id="CHEBI:18420"/>
    </ligand>
</feature>
<keyword evidence="7 14" id="KW-0460">Magnesium</keyword>
<accession>A0A1H5GDN2</accession>
<evidence type="ECO:0000256" key="11">
    <source>
        <dbReference type="PIRSR" id="PIRSR605478-1"/>
    </source>
</evidence>
<evidence type="ECO:0000313" key="17">
    <source>
        <dbReference type="EMBL" id="SEE13797.1"/>
    </source>
</evidence>
<feature type="domain" description="Transketolase-like pyrimidine-binding" evidence="16">
    <location>
        <begin position="382"/>
        <end position="562"/>
    </location>
</feature>
<dbReference type="OrthoDB" id="8732661at2"/>
<dbReference type="PANTHER" id="PTHR43522">
    <property type="entry name" value="TRANSKETOLASE"/>
    <property type="match status" value="1"/>
</dbReference>
<feature type="binding site" evidence="12">
    <location>
        <position position="557"/>
    </location>
    <ligand>
        <name>substrate</name>
    </ligand>
</feature>
<dbReference type="InterPro" id="IPR033247">
    <property type="entry name" value="Transketolase_fam"/>
</dbReference>
<dbReference type="InterPro" id="IPR005478">
    <property type="entry name" value="Transketolase_bac-like"/>
</dbReference>
<dbReference type="SMART" id="SM00861">
    <property type="entry name" value="Transket_pyr"/>
    <property type="match status" value="1"/>
</dbReference>
<evidence type="ECO:0000259" key="16">
    <source>
        <dbReference type="SMART" id="SM00861"/>
    </source>
</evidence>
<evidence type="ECO:0000256" key="9">
    <source>
        <dbReference type="ARBA" id="ARBA00049473"/>
    </source>
</evidence>
<comment type="similarity">
    <text evidence="1">Belongs to the transketolase family.</text>
</comment>
<dbReference type="InterPro" id="IPR029061">
    <property type="entry name" value="THDP-binding"/>
</dbReference>
<dbReference type="FunFam" id="3.40.50.920:FF:000003">
    <property type="entry name" value="Transketolase"/>
    <property type="match status" value="1"/>
</dbReference>
<dbReference type="AlphaFoldDB" id="A0A1H5GDN2"/>
<dbReference type="InterPro" id="IPR005475">
    <property type="entry name" value="Transketolase-like_Pyr-bd"/>
</dbReference>
<feature type="binding site" evidence="13">
    <location>
        <position position="180"/>
    </location>
    <ligand>
        <name>thiamine diphosphate</name>
        <dbReference type="ChEBI" id="CHEBI:58937"/>
    </ligand>
</feature>
<dbReference type="InterPro" id="IPR055152">
    <property type="entry name" value="Transketolase-like_C_2"/>
</dbReference>
<dbReference type="GO" id="GO:0005829">
    <property type="term" value="C:cytosol"/>
    <property type="evidence" value="ECO:0007669"/>
    <property type="project" value="TreeGrafter"/>
</dbReference>
<feature type="binding site" evidence="12">
    <location>
        <position position="412"/>
    </location>
    <ligand>
        <name>substrate</name>
    </ligand>
</feature>
<dbReference type="PANTHER" id="PTHR43522:SF2">
    <property type="entry name" value="TRANSKETOLASE 1-RELATED"/>
    <property type="match status" value="1"/>
</dbReference>
<evidence type="ECO:0000256" key="3">
    <source>
        <dbReference type="ARBA" id="ARBA00013152"/>
    </source>
</evidence>
<evidence type="ECO:0000256" key="7">
    <source>
        <dbReference type="ARBA" id="ARBA00022842"/>
    </source>
</evidence>
<feature type="active site" description="Proton donor" evidence="11">
    <location>
        <position position="448"/>
    </location>
</feature>
<dbReference type="CDD" id="cd07033">
    <property type="entry name" value="TPP_PYR_DXS_TK_like"/>
    <property type="match status" value="1"/>
</dbReference>
<feature type="binding site" evidence="13">
    <location>
        <position position="209"/>
    </location>
    <ligand>
        <name>thiamine diphosphate</name>
        <dbReference type="ChEBI" id="CHEBI:58937"/>
    </ligand>
</feature>
<dbReference type="SUPFAM" id="SSF52922">
    <property type="entry name" value="TK C-terminal domain-like"/>
    <property type="match status" value="1"/>
</dbReference>
<name>A0A1H5GDN2_9MICO</name>
<dbReference type="RefSeq" id="WP_089772451.1">
    <property type="nucleotide sequence ID" value="NZ_FNTX01000001.1"/>
</dbReference>
<evidence type="ECO:0000313" key="18">
    <source>
        <dbReference type="Proteomes" id="UP000199220"/>
    </source>
</evidence>
<dbReference type="EC" id="2.2.1.1" evidence="3 10"/>
<evidence type="ECO:0000256" key="12">
    <source>
        <dbReference type="PIRSR" id="PIRSR605478-2"/>
    </source>
</evidence>
<dbReference type="STRING" id="648782.SAMN04488554_1619"/>
<feature type="binding site" evidence="13">
    <location>
        <position position="291"/>
    </location>
    <ligand>
        <name>thiamine diphosphate</name>
        <dbReference type="ChEBI" id="CHEBI:58937"/>
    </ligand>
</feature>
<dbReference type="GO" id="GO:0000287">
    <property type="term" value="F:magnesium ion binding"/>
    <property type="evidence" value="ECO:0007669"/>
    <property type="project" value="UniProtKB-ARBA"/>
</dbReference>
<feature type="binding site" evidence="13">
    <location>
        <position position="87"/>
    </location>
    <ligand>
        <name>thiamine diphosphate</name>
        <dbReference type="ChEBI" id="CHEBI:58937"/>
    </ligand>
</feature>
<dbReference type="Pfam" id="PF22613">
    <property type="entry name" value="Transketolase_C_1"/>
    <property type="match status" value="1"/>
</dbReference>
<dbReference type="FunFam" id="3.40.50.970:FF:000003">
    <property type="entry name" value="Transketolase"/>
    <property type="match status" value="1"/>
</dbReference>
<feature type="binding site" evidence="13">
    <location>
        <position position="474"/>
    </location>
    <ligand>
        <name>thiamine diphosphate</name>
        <dbReference type="ChEBI" id="CHEBI:58937"/>
    </ligand>
</feature>
<dbReference type="GO" id="GO:0004802">
    <property type="term" value="F:transketolase activity"/>
    <property type="evidence" value="ECO:0007669"/>
    <property type="project" value="UniProtKB-UniRule"/>
</dbReference>
<proteinExistence type="inferred from homology"/>
<comment type="cofactor">
    <cofactor evidence="13">
        <name>thiamine diphosphate</name>
        <dbReference type="ChEBI" id="CHEBI:58937"/>
    </cofactor>
    <text evidence="13">Binds 1 thiamine pyrophosphate per subunit. During the reaction, the substrate forms a covalent intermediate with the cofactor.</text>
</comment>
<feature type="binding site" evidence="14">
    <location>
        <position position="179"/>
    </location>
    <ligand>
        <name>Mg(2+)</name>
        <dbReference type="ChEBI" id="CHEBI:18420"/>
    </ligand>
</feature>
<feature type="binding site" evidence="12">
    <location>
        <position position="498"/>
    </location>
    <ligand>
        <name>substrate</name>
    </ligand>
</feature>
<keyword evidence="8 13" id="KW-0786">Thiamine pyrophosphate</keyword>
<organism evidence="17 18">
    <name type="scientific">Ruania alba</name>
    <dbReference type="NCBI Taxonomy" id="648782"/>
    <lineage>
        <taxon>Bacteria</taxon>
        <taxon>Bacillati</taxon>
        <taxon>Actinomycetota</taxon>
        <taxon>Actinomycetes</taxon>
        <taxon>Micrococcales</taxon>
        <taxon>Ruaniaceae</taxon>
        <taxon>Ruania</taxon>
    </lineage>
</organism>
<evidence type="ECO:0000256" key="5">
    <source>
        <dbReference type="ARBA" id="ARBA00022679"/>
    </source>
</evidence>
<dbReference type="PROSITE" id="PS00802">
    <property type="entry name" value="TRANSKETOLASE_2"/>
    <property type="match status" value="1"/>
</dbReference>
<feature type="site" description="Important for catalytic activity" evidence="15">
    <location>
        <position position="291"/>
    </location>
</feature>
<feature type="site" description="Important for catalytic activity" evidence="15">
    <location>
        <position position="47"/>
    </location>
</feature>
<dbReference type="InterPro" id="IPR005474">
    <property type="entry name" value="Transketolase_N"/>
</dbReference>
<dbReference type="CDD" id="cd02012">
    <property type="entry name" value="TPP_TK"/>
    <property type="match status" value="1"/>
</dbReference>
<dbReference type="GO" id="GO:0006098">
    <property type="term" value="P:pentose-phosphate shunt"/>
    <property type="evidence" value="ECO:0007669"/>
    <property type="project" value="TreeGrafter"/>
</dbReference>